<keyword evidence="2" id="KW-1185">Reference proteome</keyword>
<dbReference type="Proteomes" id="UP001148662">
    <property type="component" value="Unassembled WGS sequence"/>
</dbReference>
<gene>
    <name evidence="1" type="ORF">NM688_g2877</name>
</gene>
<reference evidence="1" key="1">
    <citation type="submission" date="2022-07" db="EMBL/GenBank/DDBJ databases">
        <title>Genome Sequence of Phlebia brevispora.</title>
        <authorList>
            <person name="Buettner E."/>
        </authorList>
    </citation>
    <scope>NUCLEOTIDE SEQUENCE</scope>
    <source>
        <strain evidence="1">MPL23</strain>
    </source>
</reference>
<dbReference type="EMBL" id="JANHOG010000388">
    <property type="protein sequence ID" value="KAJ3554882.1"/>
    <property type="molecule type" value="Genomic_DNA"/>
</dbReference>
<proteinExistence type="predicted"/>
<name>A0ACC1T796_9APHY</name>
<accession>A0ACC1T796</accession>
<sequence>MIPRVAAARYETDFRSGRLALTSNLFAKLVEVLDHSMPHFFFGDELGSIKHASFSLNDEKEWTCSTNIILEGSSKARAVQTLVLNAQRGSKGQLAAARSDGSICVLDLEKDTPKEQLAWNEARKRDDQKFVGLAFTESTVYSCTSNGALQRTELSPENTILSSSSAILPTRLAQWRISSDAKTFAYAGDEVELSIWDVERTFSGEASETAADATQTKKRKSRDTLLSHEVWRAKNLPNDNLNLRQPVRNTAFTYLDSIGYQQQFLVGTQFGDVRRYDTRAAHRPVCNWKAIGKVGGIGAVEVGLCDNQAFVADKGSNLFALDLRNGKVSYGYKGIAGAITSIAPAAGFLTSGASDRFLRLHSTFPPATKAGDQQEEKGQVLNKTYVKVTPGVAVWDSRAMSSEERPTRSEDEDEDEEAIWDEMEDAESDDETDRKKARTK</sequence>
<evidence type="ECO:0000313" key="1">
    <source>
        <dbReference type="EMBL" id="KAJ3554882.1"/>
    </source>
</evidence>
<protein>
    <submittedName>
        <fullName evidence="1">Uncharacterized protein</fullName>
    </submittedName>
</protein>
<organism evidence="1 2">
    <name type="scientific">Phlebia brevispora</name>
    <dbReference type="NCBI Taxonomy" id="194682"/>
    <lineage>
        <taxon>Eukaryota</taxon>
        <taxon>Fungi</taxon>
        <taxon>Dikarya</taxon>
        <taxon>Basidiomycota</taxon>
        <taxon>Agaricomycotina</taxon>
        <taxon>Agaricomycetes</taxon>
        <taxon>Polyporales</taxon>
        <taxon>Meruliaceae</taxon>
        <taxon>Phlebia</taxon>
    </lineage>
</organism>
<evidence type="ECO:0000313" key="2">
    <source>
        <dbReference type="Proteomes" id="UP001148662"/>
    </source>
</evidence>
<comment type="caution">
    <text evidence="1">The sequence shown here is derived from an EMBL/GenBank/DDBJ whole genome shotgun (WGS) entry which is preliminary data.</text>
</comment>